<dbReference type="EMBL" id="ABLD01000001">
    <property type="protein sequence ID" value="EDT12969.1"/>
    <property type="molecule type" value="Genomic_DNA"/>
</dbReference>
<reference evidence="2 3" key="1">
    <citation type="submission" date="2008-03" db="EMBL/GenBank/DDBJ databases">
        <title>Sequencing of the draft genome and assembly of Burkholderia graminis C4D1M.</title>
        <authorList>
            <consortium name="US DOE Joint Genome Institute (JGI-PGF)"/>
            <person name="Copeland A."/>
            <person name="Lucas S."/>
            <person name="Lapidus A."/>
            <person name="Glavina del Rio T."/>
            <person name="Dalin E."/>
            <person name="Tice H."/>
            <person name="Bruce D."/>
            <person name="Goodwin L."/>
            <person name="Pitluck S."/>
            <person name="Larimer F."/>
            <person name="Land M.L."/>
            <person name="Hauser L."/>
            <person name="Tiedje J."/>
            <person name="Richardson P."/>
        </authorList>
    </citation>
    <scope>NUCLEOTIDE SEQUENCE [LARGE SCALE GENOMIC DNA]</scope>
    <source>
        <strain evidence="3">ATCC 700544 / DSM 17151 / LMG 18924 / NCIMB 13744 / C4D1M</strain>
    </source>
</reference>
<keyword evidence="1" id="KW-1133">Transmembrane helix</keyword>
<dbReference type="Proteomes" id="UP000005045">
    <property type="component" value="Unassembled WGS sequence"/>
</dbReference>
<dbReference type="AlphaFoldDB" id="B1FU15"/>
<keyword evidence="1" id="KW-0812">Transmembrane</keyword>
<proteinExistence type="predicted"/>
<keyword evidence="3" id="KW-1185">Reference proteome</keyword>
<feature type="transmembrane region" description="Helical" evidence="1">
    <location>
        <begin position="69"/>
        <end position="90"/>
    </location>
</feature>
<organism evidence="2 3">
    <name type="scientific">Paraburkholderia graminis (strain ATCC 700544 / DSM 17151 / LMG 18924 / NCIMB 13744 / C4D1M)</name>
    <dbReference type="NCBI Taxonomy" id="396598"/>
    <lineage>
        <taxon>Bacteria</taxon>
        <taxon>Pseudomonadati</taxon>
        <taxon>Pseudomonadota</taxon>
        <taxon>Betaproteobacteria</taxon>
        <taxon>Burkholderiales</taxon>
        <taxon>Burkholderiaceae</taxon>
        <taxon>Paraburkholderia</taxon>
    </lineage>
</organism>
<sequence>MHIYFSYSSVPELACVPRGERKEVIRKAARALAGTAEGRSQFRLFLGWLVFAGVSTVLFNRLAEPRISSSNLTIITSVTLYLSYTFVFQFQVRRLRPHIRAVLSAQSNREPK</sequence>
<evidence type="ECO:0000313" key="2">
    <source>
        <dbReference type="EMBL" id="EDT12969.1"/>
    </source>
</evidence>
<accession>B1FU15</accession>
<protein>
    <recommendedName>
        <fullName evidence="4">Transmembrane protein</fullName>
    </recommendedName>
</protein>
<feature type="transmembrane region" description="Helical" evidence="1">
    <location>
        <begin position="44"/>
        <end position="63"/>
    </location>
</feature>
<gene>
    <name evidence="2" type="ORF">BgramDRAFT_0349</name>
</gene>
<keyword evidence="1" id="KW-0472">Membrane</keyword>
<evidence type="ECO:0000313" key="3">
    <source>
        <dbReference type="Proteomes" id="UP000005045"/>
    </source>
</evidence>
<comment type="caution">
    <text evidence="2">The sequence shown here is derived from an EMBL/GenBank/DDBJ whole genome shotgun (WGS) entry which is preliminary data.</text>
</comment>
<evidence type="ECO:0008006" key="4">
    <source>
        <dbReference type="Google" id="ProtNLM"/>
    </source>
</evidence>
<name>B1FU15_PARG4</name>
<evidence type="ECO:0000256" key="1">
    <source>
        <dbReference type="SAM" id="Phobius"/>
    </source>
</evidence>